<evidence type="ECO:0000313" key="2">
    <source>
        <dbReference type="Proteomes" id="UP000324222"/>
    </source>
</evidence>
<accession>A0A5B7GXB8</accession>
<proteinExistence type="predicted"/>
<comment type="caution">
    <text evidence="1">The sequence shown here is derived from an EMBL/GenBank/DDBJ whole genome shotgun (WGS) entry which is preliminary data.</text>
</comment>
<reference evidence="1 2" key="1">
    <citation type="submission" date="2019-05" db="EMBL/GenBank/DDBJ databases">
        <title>Another draft genome of Portunus trituberculatus and its Hox gene families provides insights of decapod evolution.</title>
        <authorList>
            <person name="Jeong J.-H."/>
            <person name="Song I."/>
            <person name="Kim S."/>
            <person name="Choi T."/>
            <person name="Kim D."/>
            <person name="Ryu S."/>
            <person name="Kim W."/>
        </authorList>
    </citation>
    <scope>NUCLEOTIDE SEQUENCE [LARGE SCALE GENOMIC DNA]</scope>
    <source>
        <tissue evidence="1">Muscle</tissue>
    </source>
</reference>
<gene>
    <name evidence="1" type="ORF">E2C01_058758</name>
</gene>
<evidence type="ECO:0000313" key="1">
    <source>
        <dbReference type="EMBL" id="MPC64640.1"/>
    </source>
</evidence>
<dbReference type="Proteomes" id="UP000324222">
    <property type="component" value="Unassembled WGS sequence"/>
</dbReference>
<dbReference type="AlphaFoldDB" id="A0A5B7GXB8"/>
<name>A0A5B7GXB8_PORTR</name>
<sequence length="145" mass="15447">MEVSRALAGRWWRLDTTSDTRASHAVVEWLAGLPHVQAYFSTRQRPPSWWPGGGGGTWSGGNTFRKKPRFSPPSLIHPSTTTTTATISSPSLAPAFPVVPPSLARSQTRAPAGRAPPSWSCRCLVRLVTSTPVALASAGVFGALL</sequence>
<protein>
    <submittedName>
        <fullName evidence="1">Uncharacterized protein</fullName>
    </submittedName>
</protein>
<keyword evidence="2" id="KW-1185">Reference proteome</keyword>
<dbReference type="EMBL" id="VSRR010022358">
    <property type="protein sequence ID" value="MPC64640.1"/>
    <property type="molecule type" value="Genomic_DNA"/>
</dbReference>
<organism evidence="1 2">
    <name type="scientific">Portunus trituberculatus</name>
    <name type="common">Swimming crab</name>
    <name type="synonym">Neptunus trituberculatus</name>
    <dbReference type="NCBI Taxonomy" id="210409"/>
    <lineage>
        <taxon>Eukaryota</taxon>
        <taxon>Metazoa</taxon>
        <taxon>Ecdysozoa</taxon>
        <taxon>Arthropoda</taxon>
        <taxon>Crustacea</taxon>
        <taxon>Multicrustacea</taxon>
        <taxon>Malacostraca</taxon>
        <taxon>Eumalacostraca</taxon>
        <taxon>Eucarida</taxon>
        <taxon>Decapoda</taxon>
        <taxon>Pleocyemata</taxon>
        <taxon>Brachyura</taxon>
        <taxon>Eubrachyura</taxon>
        <taxon>Portunoidea</taxon>
        <taxon>Portunidae</taxon>
        <taxon>Portuninae</taxon>
        <taxon>Portunus</taxon>
    </lineage>
</organism>